<evidence type="ECO:0000313" key="2">
    <source>
        <dbReference type="EMBL" id="RIA94449.1"/>
    </source>
</evidence>
<keyword evidence="3" id="KW-1185">Reference proteome</keyword>
<comment type="caution">
    <text evidence="2">The sequence shown here is derived from an EMBL/GenBank/DDBJ whole genome shotgun (WGS) entry which is preliminary data.</text>
</comment>
<sequence length="246" mass="28069">MENQESLVNIEAITADDINMNPISNTQSRDIYKVQPRCNKALKLIVLNILKYLSGDILHETLLCSCEKADNNNPLLPFQYSIFDYDDRKKSSISESERPSLVNLKNLEYNILKNLDDETVRDIDFSELRSYSEYQADALHIISNLLLSDPRRTFQSSGISPLFKTMGKTFILSSPPIWMGGTKSITTQQFKKTDDMKTVNDKIITNNFEIQNSNIMQNKRTMKSASTKKSSSKKQKTLTNDGNHLL</sequence>
<organism evidence="2 3">
    <name type="scientific">Glomus cerebriforme</name>
    <dbReference type="NCBI Taxonomy" id="658196"/>
    <lineage>
        <taxon>Eukaryota</taxon>
        <taxon>Fungi</taxon>
        <taxon>Fungi incertae sedis</taxon>
        <taxon>Mucoromycota</taxon>
        <taxon>Glomeromycotina</taxon>
        <taxon>Glomeromycetes</taxon>
        <taxon>Glomerales</taxon>
        <taxon>Glomeraceae</taxon>
        <taxon>Glomus</taxon>
    </lineage>
</organism>
<gene>
    <name evidence="2" type="ORF">C1645_817937</name>
</gene>
<accession>A0A397TAS1</accession>
<evidence type="ECO:0000313" key="3">
    <source>
        <dbReference type="Proteomes" id="UP000265703"/>
    </source>
</evidence>
<evidence type="ECO:0000256" key="1">
    <source>
        <dbReference type="SAM" id="MobiDB-lite"/>
    </source>
</evidence>
<dbReference type="Proteomes" id="UP000265703">
    <property type="component" value="Unassembled WGS sequence"/>
</dbReference>
<feature type="region of interest" description="Disordered" evidence="1">
    <location>
        <begin position="218"/>
        <end position="246"/>
    </location>
</feature>
<reference evidence="2 3" key="1">
    <citation type="submission" date="2018-06" db="EMBL/GenBank/DDBJ databases">
        <title>Comparative genomics reveals the genomic features of Rhizophagus irregularis, R. cerebriforme, R. diaphanum and Gigaspora rosea, and their symbiotic lifestyle signature.</title>
        <authorList>
            <person name="Morin E."/>
            <person name="San Clemente H."/>
            <person name="Chen E.C.H."/>
            <person name="De La Providencia I."/>
            <person name="Hainaut M."/>
            <person name="Kuo A."/>
            <person name="Kohler A."/>
            <person name="Murat C."/>
            <person name="Tang N."/>
            <person name="Roy S."/>
            <person name="Loubradou J."/>
            <person name="Henrissat B."/>
            <person name="Grigoriev I.V."/>
            <person name="Corradi N."/>
            <person name="Roux C."/>
            <person name="Martin F.M."/>
        </authorList>
    </citation>
    <scope>NUCLEOTIDE SEQUENCE [LARGE SCALE GENOMIC DNA]</scope>
    <source>
        <strain evidence="2 3">DAOM 227022</strain>
    </source>
</reference>
<dbReference type="AlphaFoldDB" id="A0A397TAS1"/>
<name>A0A397TAS1_9GLOM</name>
<dbReference type="EMBL" id="QKYT01000080">
    <property type="protein sequence ID" value="RIA94449.1"/>
    <property type="molecule type" value="Genomic_DNA"/>
</dbReference>
<dbReference type="OrthoDB" id="8062037at2759"/>
<proteinExistence type="predicted"/>
<protein>
    <submittedName>
        <fullName evidence="2">Uncharacterized protein</fullName>
    </submittedName>
</protein>